<dbReference type="EMBL" id="BEZZ01003691">
    <property type="protein sequence ID" value="GCC20219.1"/>
    <property type="molecule type" value="Genomic_DNA"/>
</dbReference>
<comment type="caution">
    <text evidence="2">The sequence shown here is derived from an EMBL/GenBank/DDBJ whole genome shotgun (WGS) entry which is preliminary data.</text>
</comment>
<organism evidence="2 3">
    <name type="scientific">Chiloscyllium punctatum</name>
    <name type="common">Brownbanded bambooshark</name>
    <name type="synonym">Hemiscyllium punctatum</name>
    <dbReference type="NCBI Taxonomy" id="137246"/>
    <lineage>
        <taxon>Eukaryota</taxon>
        <taxon>Metazoa</taxon>
        <taxon>Chordata</taxon>
        <taxon>Craniata</taxon>
        <taxon>Vertebrata</taxon>
        <taxon>Chondrichthyes</taxon>
        <taxon>Elasmobranchii</taxon>
        <taxon>Galeomorphii</taxon>
        <taxon>Galeoidea</taxon>
        <taxon>Orectolobiformes</taxon>
        <taxon>Hemiscylliidae</taxon>
        <taxon>Chiloscyllium</taxon>
    </lineage>
</organism>
<evidence type="ECO:0000313" key="2">
    <source>
        <dbReference type="EMBL" id="GCC20219.1"/>
    </source>
</evidence>
<reference evidence="2 3" key="1">
    <citation type="journal article" date="2018" name="Nat. Ecol. Evol.">
        <title>Shark genomes provide insights into elasmobranch evolution and the origin of vertebrates.</title>
        <authorList>
            <person name="Hara Y"/>
            <person name="Yamaguchi K"/>
            <person name="Onimaru K"/>
            <person name="Kadota M"/>
            <person name="Koyanagi M"/>
            <person name="Keeley SD"/>
            <person name="Tatsumi K"/>
            <person name="Tanaka K"/>
            <person name="Motone F"/>
            <person name="Kageyama Y"/>
            <person name="Nozu R"/>
            <person name="Adachi N"/>
            <person name="Nishimura O"/>
            <person name="Nakagawa R"/>
            <person name="Tanegashima C"/>
            <person name="Kiyatake I"/>
            <person name="Matsumoto R"/>
            <person name="Murakumo K"/>
            <person name="Nishida K"/>
            <person name="Terakita A"/>
            <person name="Kuratani S"/>
            <person name="Sato K"/>
            <person name="Hyodo S Kuraku.S."/>
        </authorList>
    </citation>
    <scope>NUCLEOTIDE SEQUENCE [LARGE SCALE GENOMIC DNA]</scope>
</reference>
<proteinExistence type="predicted"/>
<dbReference type="Proteomes" id="UP000287033">
    <property type="component" value="Unassembled WGS sequence"/>
</dbReference>
<protein>
    <submittedName>
        <fullName evidence="2">Uncharacterized protein</fullName>
    </submittedName>
</protein>
<sequence>MKARPKAEPRGEIRLSLLAWNCQCRYEQSHSLPSPFGPLPTFEMIINRPEHGVGSALEDETVGRTAGSNPAEGAGLEVSKSA</sequence>
<feature type="region of interest" description="Disordered" evidence="1">
    <location>
        <begin position="59"/>
        <end position="82"/>
    </location>
</feature>
<keyword evidence="3" id="KW-1185">Reference proteome</keyword>
<accession>A0A401RPV1</accession>
<evidence type="ECO:0000313" key="3">
    <source>
        <dbReference type="Proteomes" id="UP000287033"/>
    </source>
</evidence>
<dbReference type="AlphaFoldDB" id="A0A401RPV1"/>
<evidence type="ECO:0000256" key="1">
    <source>
        <dbReference type="SAM" id="MobiDB-lite"/>
    </source>
</evidence>
<name>A0A401RPV1_CHIPU</name>
<gene>
    <name evidence="2" type="ORF">chiPu_0021315</name>
</gene>